<feature type="repeat" description="TPR" evidence="3">
    <location>
        <begin position="87"/>
        <end position="120"/>
    </location>
</feature>
<evidence type="ECO:0000256" key="2">
    <source>
        <dbReference type="ARBA" id="ARBA00022803"/>
    </source>
</evidence>
<feature type="repeat" description="TPR" evidence="3">
    <location>
        <begin position="121"/>
        <end position="154"/>
    </location>
</feature>
<sequence>MNVSSSVQRQIHHSRYPRIFVALKSGKAVRAHYQGQKYRYSSTSKACRTPVSEAQLQRQASLKAQKGHYSEALALLSQLIDQSPATAKYYNNRGLVYFYSGQPQKAQADYNRAIALDPQLTEAYNNRANYSVSIGHLQEALADYDRAIDLNPFNIRAWINRGITYRNLGQYERSLDDLDFALRLGRLTGHIYAERGRTYHRMGDWNCAVADYQRALKQFSSLASLCSPADQRQHLRVKTWLNELYQAC</sequence>
<organism evidence="4">
    <name type="scientific">Desertifilum tharense IPPAS B-1220</name>
    <dbReference type="NCBI Taxonomy" id="1781255"/>
    <lineage>
        <taxon>Bacteria</taxon>
        <taxon>Bacillati</taxon>
        <taxon>Cyanobacteriota</taxon>
        <taxon>Cyanophyceae</taxon>
        <taxon>Desertifilales</taxon>
        <taxon>Desertifilaceae</taxon>
        <taxon>Desertifilum</taxon>
    </lineage>
</organism>
<dbReference type="PROSITE" id="PS50005">
    <property type="entry name" value="TPR"/>
    <property type="match status" value="3"/>
</dbReference>
<dbReference type="Gene3D" id="1.25.40.10">
    <property type="entry name" value="Tetratricopeptide repeat domain"/>
    <property type="match status" value="2"/>
</dbReference>
<dbReference type="InterPro" id="IPR019734">
    <property type="entry name" value="TPR_rpt"/>
</dbReference>
<dbReference type="EMBL" id="MJGC01000129">
    <property type="protein sequence ID" value="OEJ72469.1"/>
    <property type="molecule type" value="Genomic_DNA"/>
</dbReference>
<evidence type="ECO:0000256" key="1">
    <source>
        <dbReference type="ARBA" id="ARBA00022737"/>
    </source>
</evidence>
<dbReference type="RefSeq" id="WP_069969917.1">
    <property type="nucleotide sequence ID" value="NZ_CM124774.1"/>
</dbReference>
<feature type="repeat" description="TPR" evidence="3">
    <location>
        <begin position="155"/>
        <end position="188"/>
    </location>
</feature>
<proteinExistence type="predicted"/>
<gene>
    <name evidence="4" type="ORF">BH720_24815</name>
</gene>
<dbReference type="Pfam" id="PF00515">
    <property type="entry name" value="TPR_1"/>
    <property type="match status" value="1"/>
</dbReference>
<dbReference type="PROSITE" id="PS50293">
    <property type="entry name" value="TPR_REGION"/>
    <property type="match status" value="1"/>
</dbReference>
<keyword evidence="2 3" id="KW-0802">TPR repeat</keyword>
<comment type="caution">
    <text evidence="4">The sequence shown here is derived from an EMBL/GenBank/DDBJ whole genome shotgun (WGS) entry which is preliminary data.</text>
</comment>
<evidence type="ECO:0000313" key="4">
    <source>
        <dbReference type="EMBL" id="OEJ72469.1"/>
    </source>
</evidence>
<dbReference type="SMART" id="SM00028">
    <property type="entry name" value="TPR"/>
    <property type="match status" value="5"/>
</dbReference>
<dbReference type="Pfam" id="PF13431">
    <property type="entry name" value="TPR_17"/>
    <property type="match status" value="1"/>
</dbReference>
<name>A0A1E5QCU9_9CYAN</name>
<dbReference type="STRING" id="1781255.BH720_24815"/>
<dbReference type="PANTHER" id="PTHR44858">
    <property type="entry name" value="TETRATRICOPEPTIDE REPEAT PROTEIN 6"/>
    <property type="match status" value="1"/>
</dbReference>
<accession>A0A1E5QCU9</accession>
<dbReference type="OrthoDB" id="508486at2"/>
<dbReference type="SUPFAM" id="SSF48452">
    <property type="entry name" value="TPR-like"/>
    <property type="match status" value="1"/>
</dbReference>
<protein>
    <submittedName>
        <fullName evidence="4">Uncharacterized protein</fullName>
    </submittedName>
</protein>
<keyword evidence="1" id="KW-0677">Repeat</keyword>
<dbReference type="InterPro" id="IPR050498">
    <property type="entry name" value="Ycf3"/>
</dbReference>
<dbReference type="PANTHER" id="PTHR44858:SF1">
    <property type="entry name" value="UDP-N-ACETYLGLUCOSAMINE--PEPTIDE N-ACETYLGLUCOSAMINYLTRANSFERASE SPINDLY-RELATED"/>
    <property type="match status" value="1"/>
</dbReference>
<dbReference type="AlphaFoldDB" id="A0A1E5QCU9"/>
<reference evidence="4" key="1">
    <citation type="submission" date="2016-09" db="EMBL/GenBank/DDBJ databases">
        <title>Draft genome of thermotolerant cyanobacterium Desertifilum sp. strain IPPAS B-1220.</title>
        <authorList>
            <person name="Sinetova M.A."/>
            <person name="Bolakhan K."/>
            <person name="Zayadan B.K."/>
            <person name="Mironov K.S."/>
            <person name="Ustinova V."/>
            <person name="Kupriyanova E.V."/>
            <person name="Sidorov R.A."/>
            <person name="Skrypnik A.N."/>
            <person name="Gogoleva N.E."/>
            <person name="Gogolev Y.V."/>
            <person name="Los D.A."/>
        </authorList>
    </citation>
    <scope>NUCLEOTIDE SEQUENCE [LARGE SCALE GENOMIC DNA]</scope>
    <source>
        <strain evidence="4">IPPAS B-1220</strain>
    </source>
</reference>
<dbReference type="InterPro" id="IPR011990">
    <property type="entry name" value="TPR-like_helical_dom_sf"/>
</dbReference>
<evidence type="ECO:0000256" key="3">
    <source>
        <dbReference type="PROSITE-ProRule" id="PRU00339"/>
    </source>
</evidence>